<dbReference type="GO" id="GO:0008703">
    <property type="term" value="F:5-amino-6-(5-phosphoribosylamino)uracil reductase activity"/>
    <property type="evidence" value="ECO:0007669"/>
    <property type="project" value="InterPro"/>
</dbReference>
<evidence type="ECO:0000313" key="11">
    <source>
        <dbReference type="EMBL" id="CAE8620679.1"/>
    </source>
</evidence>
<keyword evidence="6" id="KW-0342">GTP-binding</keyword>
<dbReference type="GO" id="GO:0005525">
    <property type="term" value="F:GTP binding"/>
    <property type="evidence" value="ECO:0007669"/>
    <property type="project" value="UniProtKB-KW"/>
</dbReference>
<dbReference type="InterPro" id="IPR000926">
    <property type="entry name" value="RibA"/>
</dbReference>
<dbReference type="InterPro" id="IPR024072">
    <property type="entry name" value="DHFR-like_dom_sf"/>
</dbReference>
<dbReference type="NCBIfam" id="NF001591">
    <property type="entry name" value="PRK00393.1"/>
    <property type="match status" value="1"/>
</dbReference>
<dbReference type="SUPFAM" id="SSF53597">
    <property type="entry name" value="Dihydrofolate reductase-like"/>
    <property type="match status" value="1"/>
</dbReference>
<feature type="region of interest" description="Disordered" evidence="8">
    <location>
        <begin position="43"/>
        <end position="75"/>
    </location>
</feature>
<feature type="domain" description="Bacterial bifunctional deaminase-reductase C-terminal" evidence="10">
    <location>
        <begin position="317"/>
        <end position="530"/>
    </location>
</feature>
<evidence type="ECO:0000256" key="4">
    <source>
        <dbReference type="ARBA" id="ARBA00022741"/>
    </source>
</evidence>
<name>A0A813GRZ1_POLGL</name>
<proteinExistence type="predicted"/>
<keyword evidence="14" id="KW-1185">Reference proteome</keyword>
<dbReference type="EMBL" id="CAJNNW010000491">
    <property type="protein sequence ID" value="CAE8628094.1"/>
    <property type="molecule type" value="Genomic_DNA"/>
</dbReference>
<comment type="caution">
    <text evidence="12">The sequence shown here is derived from an EMBL/GenBank/DDBJ whole genome shotgun (WGS) entry which is preliminary data.</text>
</comment>
<dbReference type="OMA" id="GPEGGIC"/>
<dbReference type="GO" id="GO:0008686">
    <property type="term" value="F:3,4-dihydroxy-2-butanone-4-phosphate synthase activity"/>
    <property type="evidence" value="ECO:0007669"/>
    <property type="project" value="TreeGrafter"/>
</dbReference>
<keyword evidence="3" id="KW-0686">Riboflavin biosynthesis</keyword>
<dbReference type="PANTHER" id="PTHR21327:SF47">
    <property type="entry name" value="GTP CYCLOHYDROLASE II DOMAIN-CONTAINING PROTEIN"/>
    <property type="match status" value="1"/>
</dbReference>
<dbReference type="InterPro" id="IPR032677">
    <property type="entry name" value="GTP_cyclohydro_II"/>
</dbReference>
<evidence type="ECO:0000313" key="12">
    <source>
        <dbReference type="EMBL" id="CAE8628094.1"/>
    </source>
</evidence>
<evidence type="ECO:0000256" key="6">
    <source>
        <dbReference type="ARBA" id="ARBA00023134"/>
    </source>
</evidence>
<dbReference type="SUPFAM" id="SSF142695">
    <property type="entry name" value="RibA-like"/>
    <property type="match status" value="1"/>
</dbReference>
<dbReference type="Pfam" id="PF00925">
    <property type="entry name" value="GTP_cyclohydro2"/>
    <property type="match status" value="1"/>
</dbReference>
<reference evidence="12" key="1">
    <citation type="submission" date="2021-02" db="EMBL/GenBank/DDBJ databases">
        <authorList>
            <person name="Dougan E. K."/>
            <person name="Rhodes N."/>
            <person name="Thang M."/>
            <person name="Chan C."/>
        </authorList>
    </citation>
    <scope>NUCLEOTIDE SEQUENCE</scope>
</reference>
<feature type="domain" description="GTP cyclohydrolase II" evidence="9">
    <location>
        <begin position="89"/>
        <end position="248"/>
    </location>
</feature>
<evidence type="ECO:0000259" key="9">
    <source>
        <dbReference type="Pfam" id="PF00925"/>
    </source>
</evidence>
<organism evidence="12 13">
    <name type="scientific">Polarella glacialis</name>
    <name type="common">Dinoflagellate</name>
    <dbReference type="NCBI Taxonomy" id="89957"/>
    <lineage>
        <taxon>Eukaryota</taxon>
        <taxon>Sar</taxon>
        <taxon>Alveolata</taxon>
        <taxon>Dinophyceae</taxon>
        <taxon>Suessiales</taxon>
        <taxon>Suessiaceae</taxon>
        <taxon>Polarella</taxon>
    </lineage>
</organism>
<dbReference type="Proteomes" id="UP000626109">
    <property type="component" value="Unassembled WGS sequence"/>
</dbReference>
<dbReference type="EMBL" id="CAJNNV010027556">
    <property type="protein sequence ID" value="CAE8620679.1"/>
    <property type="molecule type" value="Genomic_DNA"/>
</dbReference>
<dbReference type="GO" id="GO:0009231">
    <property type="term" value="P:riboflavin biosynthetic process"/>
    <property type="evidence" value="ECO:0007669"/>
    <property type="project" value="UniProtKB-KW"/>
</dbReference>
<gene>
    <name evidence="11" type="ORF">PGLA1383_LOCUS38221</name>
    <name evidence="12" type="ORF">PGLA2088_LOCUS691</name>
</gene>
<accession>A0A813GRZ1</accession>
<keyword evidence="5" id="KW-0378">Hydrolase</keyword>
<evidence type="ECO:0000256" key="5">
    <source>
        <dbReference type="ARBA" id="ARBA00022801"/>
    </source>
</evidence>
<protein>
    <recommendedName>
        <fullName evidence="2">GTP cyclohydrolase II</fullName>
        <ecNumber evidence="2">3.5.4.25</ecNumber>
    </recommendedName>
</protein>
<dbReference type="CDD" id="cd00641">
    <property type="entry name" value="GTP_cyclohydro2"/>
    <property type="match status" value="1"/>
</dbReference>
<dbReference type="Proteomes" id="UP000654075">
    <property type="component" value="Unassembled WGS sequence"/>
</dbReference>
<dbReference type="Gene3D" id="3.40.430.10">
    <property type="entry name" value="Dihydrofolate Reductase, subunit A"/>
    <property type="match status" value="1"/>
</dbReference>
<dbReference type="EC" id="3.5.4.25" evidence="2"/>
<dbReference type="AlphaFoldDB" id="A0A813GRZ1"/>
<evidence type="ECO:0000313" key="14">
    <source>
        <dbReference type="Proteomes" id="UP000654075"/>
    </source>
</evidence>
<dbReference type="GO" id="GO:0005829">
    <property type="term" value="C:cytosol"/>
    <property type="evidence" value="ECO:0007669"/>
    <property type="project" value="TreeGrafter"/>
</dbReference>
<dbReference type="Pfam" id="PF01872">
    <property type="entry name" value="RibD_C"/>
    <property type="match status" value="1"/>
</dbReference>
<keyword evidence="4" id="KW-0547">Nucleotide-binding</keyword>
<evidence type="ECO:0000256" key="2">
    <source>
        <dbReference type="ARBA" id="ARBA00012762"/>
    </source>
</evidence>
<evidence type="ECO:0000256" key="1">
    <source>
        <dbReference type="ARBA" id="ARBA00005104"/>
    </source>
</evidence>
<dbReference type="OrthoDB" id="397159at2759"/>
<dbReference type="PANTHER" id="PTHR21327">
    <property type="entry name" value="GTP CYCLOHYDROLASE II-RELATED"/>
    <property type="match status" value="1"/>
</dbReference>
<sequence>MVVAVWTHVRVVSKVGRQARYFSPSIGADVAARIQCSAASVPSPLNGLRSPPSFASRNAPRPFEAESNTALPKDNDAGSISKSFAQYVATTTIPSSRGPLKVSAFRTAIGDVLAVVSGIGNGRRVPVRVHDACLTGEVLGSLKCDCGLQLEMALDEQSKQQLGVTIYMPQEGRGIGLANKIAAYSLQEDKGLDTVDANLALGLPVEMRNYAAVQRILEDIGVMSVLLMTNNPFKVAQLHAAGVLVEGVLPLLAAPKAEVTSQYLETKRLRMGHMLPKLEPKETAPQEDLEGPLAKLVMEFREEVRRAQSDASRSIPFTLLSFASSLDGFIARYRSGSEGGVGESAAKEPVALSGEASMALTHHLRGSVDAILVGVGTVLVDDPLLDVRVDGAGPSPRPVVLDSRLRLPPDCRLLTHRPSGGRAPTVVLCAETEADAEGLRRRAAALEAAGAIVLRCQTDSRGQVCLRDALRRLQDTVGVRSVMVEGGSDVIRSFLSESQRSSLVDRVIVTQAPKLLGSGVPWAVQGGPCLTEVSSFILGHDAIFSGRLSMAELPKK</sequence>
<dbReference type="InterPro" id="IPR002734">
    <property type="entry name" value="RibDG_C"/>
</dbReference>
<dbReference type="GO" id="GO:0003935">
    <property type="term" value="F:GTP cyclohydrolase II activity"/>
    <property type="evidence" value="ECO:0007669"/>
    <property type="project" value="UniProtKB-EC"/>
</dbReference>
<evidence type="ECO:0000259" key="10">
    <source>
        <dbReference type="Pfam" id="PF01872"/>
    </source>
</evidence>
<evidence type="ECO:0000256" key="7">
    <source>
        <dbReference type="ARBA" id="ARBA00049295"/>
    </source>
</evidence>
<evidence type="ECO:0000256" key="8">
    <source>
        <dbReference type="SAM" id="MobiDB-lite"/>
    </source>
</evidence>
<comment type="catalytic activity">
    <reaction evidence="7">
        <text>GTP + 4 H2O = 2,5-diamino-6-hydroxy-4-(5-phosphoribosylamino)-pyrimidine + formate + 2 phosphate + 3 H(+)</text>
        <dbReference type="Rhea" id="RHEA:23704"/>
        <dbReference type="ChEBI" id="CHEBI:15377"/>
        <dbReference type="ChEBI" id="CHEBI:15378"/>
        <dbReference type="ChEBI" id="CHEBI:15740"/>
        <dbReference type="ChEBI" id="CHEBI:37565"/>
        <dbReference type="ChEBI" id="CHEBI:43474"/>
        <dbReference type="ChEBI" id="CHEBI:58614"/>
        <dbReference type="EC" id="3.5.4.25"/>
    </reaction>
</comment>
<dbReference type="InterPro" id="IPR036144">
    <property type="entry name" value="RibA-like_sf"/>
</dbReference>
<dbReference type="Gene3D" id="3.40.50.10990">
    <property type="entry name" value="GTP cyclohydrolase II"/>
    <property type="match status" value="1"/>
</dbReference>
<evidence type="ECO:0000256" key="3">
    <source>
        <dbReference type="ARBA" id="ARBA00022619"/>
    </source>
</evidence>
<comment type="pathway">
    <text evidence="1">Cofactor biosynthesis; riboflavin biosynthesis.</text>
</comment>
<evidence type="ECO:0000313" key="13">
    <source>
        <dbReference type="Proteomes" id="UP000626109"/>
    </source>
</evidence>